<name>A0AAV5IQR0_9ROSI</name>
<gene>
    <name evidence="2" type="ORF">SLEP1_g14669</name>
</gene>
<dbReference type="SUPFAM" id="SSF56672">
    <property type="entry name" value="DNA/RNA polymerases"/>
    <property type="match status" value="1"/>
</dbReference>
<feature type="domain" description="Reverse transcriptase" evidence="1">
    <location>
        <begin position="476"/>
        <end position="761"/>
    </location>
</feature>
<dbReference type="PROSITE" id="PS50878">
    <property type="entry name" value="RT_POL"/>
    <property type="match status" value="1"/>
</dbReference>
<reference evidence="2 3" key="1">
    <citation type="journal article" date="2021" name="Commun. Biol.">
        <title>The genome of Shorea leprosula (Dipterocarpaceae) highlights the ecological relevance of drought in aseasonal tropical rainforests.</title>
        <authorList>
            <person name="Ng K.K.S."/>
            <person name="Kobayashi M.J."/>
            <person name="Fawcett J.A."/>
            <person name="Hatakeyama M."/>
            <person name="Paape T."/>
            <person name="Ng C.H."/>
            <person name="Ang C.C."/>
            <person name="Tnah L.H."/>
            <person name="Lee C.T."/>
            <person name="Nishiyama T."/>
            <person name="Sese J."/>
            <person name="O'Brien M.J."/>
            <person name="Copetti D."/>
            <person name="Mohd Noor M.I."/>
            <person name="Ong R.C."/>
            <person name="Putra M."/>
            <person name="Sireger I.Z."/>
            <person name="Indrioko S."/>
            <person name="Kosugi Y."/>
            <person name="Izuno A."/>
            <person name="Isagi Y."/>
            <person name="Lee S.L."/>
            <person name="Shimizu K.K."/>
        </authorList>
    </citation>
    <scope>NUCLEOTIDE SEQUENCE [LARGE SCALE GENOMIC DNA]</scope>
    <source>
        <strain evidence="2">214</strain>
    </source>
</reference>
<sequence>MIVVSWNCQGLGQALTKRTLKDLCYKLRPSIVFLMETKQRTWVLERLRRQLGFFGGEYVEPDGRSGGLAIWWEEGMDIHFFEKTKFFIDGVCREKQQDTWHFTFVHGPSRRAERPSFWREFTRIHRSQVIPWLVLGDLNLLTSSGDCQHAGSSNSFFLLNELMAQGHLVDLGFKGSPYTWTNGREGDANVQRRLDRALANSAWQNLFPSTQVLHELRLGSDHCPLVLSTDAIPKPKGKRFRYEMQWELQDGFTEVIQQGWHKVTSGSSLFQLAKKLQSCKQTLKDWSKQHRSHKSSDVQFLLNELALLQQQPMDANNSRKQREIIQHIDKIWSEDEAYWFQRSRVNWLKFGDRNSSFFHAIASRRRSRNHIVKLKDDMGRWLQQPADIEQHIFHTFQNLYSEHNASNYTDILNLIQPTVTDEMNSKLCATVTMKEVEQATFQLGAFKSPGPDGFPGVFYHRNWNLVRTHIFTAISHFFEHGYMFKELNCTNIVLVPIVKNPEMISQYRPISLCNFSYKIIAKILANRLKGLLDCLISPLQSAFVPGRMIQDNILVAHEAFHSLKLRRNKGCPYMAVKLDIRKAYDSVRWSFLQDVLRAFGFCERWVQWIMQCVTTVSYSLIVNGKSMPLFYPKRGLRQGDPLLPYLYLFVSNVLSRMFNEAERQRYISGFQIKRGCPKISHLLFADDTLVFGKATYQEAAQILEILRQYAVASGQQVNFSKSAIIFSNNTPFCRRTEICAQFAIRSDSSVSKLQGWKRALLSQAGREVLIKAVVLAMPSYAMACFKFPVRICSLINKEIRAFWWGQQEQEKRISWIPWTKMVTSKWHGGLGFKDLECFDLALLARQAWRLINHPNALWAQVLKAIHFPDVDFVNAQEGSNPSWAWKSLLKGRNLLQHGLGWNIGSGESVNVWSDAWVPMLPSFRILSPAPPDKENLKVSNLVSARGTWDTRKLNALFQPYEVNEILKIPLAASCDTIVWHYTKSGDFSVKTAYFVATSLSMATQPSASRPSAFWKSIWKLRVPPKGPTSLLRSPLLHPWVIVSLCGACEAMPWQT</sequence>
<dbReference type="AlphaFoldDB" id="A0AAV5IQR0"/>
<dbReference type="SUPFAM" id="SSF56219">
    <property type="entry name" value="DNase I-like"/>
    <property type="match status" value="1"/>
</dbReference>
<dbReference type="Gene3D" id="3.60.10.10">
    <property type="entry name" value="Endonuclease/exonuclease/phosphatase"/>
    <property type="match status" value="1"/>
</dbReference>
<dbReference type="EMBL" id="BPVZ01000018">
    <property type="protein sequence ID" value="GKV02209.1"/>
    <property type="molecule type" value="Genomic_DNA"/>
</dbReference>
<dbReference type="InterPro" id="IPR000477">
    <property type="entry name" value="RT_dom"/>
</dbReference>
<dbReference type="InterPro" id="IPR043502">
    <property type="entry name" value="DNA/RNA_pol_sf"/>
</dbReference>
<evidence type="ECO:0000313" key="2">
    <source>
        <dbReference type="EMBL" id="GKV02209.1"/>
    </source>
</evidence>
<dbReference type="Proteomes" id="UP001054252">
    <property type="component" value="Unassembled WGS sequence"/>
</dbReference>
<dbReference type="Pfam" id="PF00078">
    <property type="entry name" value="RVT_1"/>
    <property type="match status" value="1"/>
</dbReference>
<dbReference type="InterPro" id="IPR052343">
    <property type="entry name" value="Retrotransposon-Effector_Assoc"/>
</dbReference>
<evidence type="ECO:0000259" key="1">
    <source>
        <dbReference type="PROSITE" id="PS50878"/>
    </source>
</evidence>
<dbReference type="InterPro" id="IPR005135">
    <property type="entry name" value="Endo/exonuclease/phosphatase"/>
</dbReference>
<dbReference type="GO" id="GO:0003824">
    <property type="term" value="F:catalytic activity"/>
    <property type="evidence" value="ECO:0007669"/>
    <property type="project" value="InterPro"/>
</dbReference>
<dbReference type="PANTHER" id="PTHR46890">
    <property type="entry name" value="NON-LTR RETROLELEMENT REVERSE TRANSCRIPTASE-LIKE PROTEIN-RELATED"/>
    <property type="match status" value="1"/>
</dbReference>
<dbReference type="Pfam" id="PF03372">
    <property type="entry name" value="Exo_endo_phos"/>
    <property type="match status" value="1"/>
</dbReference>
<keyword evidence="3" id="KW-1185">Reference proteome</keyword>
<proteinExistence type="predicted"/>
<dbReference type="InterPro" id="IPR036691">
    <property type="entry name" value="Endo/exonu/phosph_ase_sf"/>
</dbReference>
<protein>
    <recommendedName>
        <fullName evidence="1">Reverse transcriptase domain-containing protein</fullName>
    </recommendedName>
</protein>
<evidence type="ECO:0000313" key="3">
    <source>
        <dbReference type="Proteomes" id="UP001054252"/>
    </source>
</evidence>
<accession>A0AAV5IQR0</accession>
<dbReference type="PANTHER" id="PTHR46890:SF48">
    <property type="entry name" value="RNA-DIRECTED DNA POLYMERASE"/>
    <property type="match status" value="1"/>
</dbReference>
<comment type="caution">
    <text evidence="2">The sequence shown here is derived from an EMBL/GenBank/DDBJ whole genome shotgun (WGS) entry which is preliminary data.</text>
</comment>
<dbReference type="CDD" id="cd01650">
    <property type="entry name" value="RT_nLTR_like"/>
    <property type="match status" value="1"/>
</dbReference>
<organism evidence="2 3">
    <name type="scientific">Rubroshorea leprosula</name>
    <dbReference type="NCBI Taxonomy" id="152421"/>
    <lineage>
        <taxon>Eukaryota</taxon>
        <taxon>Viridiplantae</taxon>
        <taxon>Streptophyta</taxon>
        <taxon>Embryophyta</taxon>
        <taxon>Tracheophyta</taxon>
        <taxon>Spermatophyta</taxon>
        <taxon>Magnoliopsida</taxon>
        <taxon>eudicotyledons</taxon>
        <taxon>Gunneridae</taxon>
        <taxon>Pentapetalae</taxon>
        <taxon>rosids</taxon>
        <taxon>malvids</taxon>
        <taxon>Malvales</taxon>
        <taxon>Dipterocarpaceae</taxon>
        <taxon>Rubroshorea</taxon>
    </lineage>
</organism>